<evidence type="ECO:0000256" key="4">
    <source>
        <dbReference type="ARBA" id="ARBA00012288"/>
    </source>
</evidence>
<dbReference type="PROSITE" id="PS00907">
    <property type="entry name" value="UROD_2"/>
    <property type="match status" value="1"/>
</dbReference>
<evidence type="ECO:0000256" key="6">
    <source>
        <dbReference type="ARBA" id="ARBA00022490"/>
    </source>
</evidence>
<evidence type="ECO:0000259" key="15">
    <source>
        <dbReference type="PROSITE" id="PS00907"/>
    </source>
</evidence>
<dbReference type="GO" id="GO:0004853">
    <property type="term" value="F:uroporphyrinogen decarboxylase activity"/>
    <property type="evidence" value="ECO:0007669"/>
    <property type="project" value="UniProtKB-EC"/>
</dbReference>
<comment type="similarity">
    <text evidence="3 13">Belongs to the uroporphyrinogen decarboxylase family.</text>
</comment>
<dbReference type="EMBL" id="HBUF01363487">
    <property type="protein sequence ID" value="CAG6722262.1"/>
    <property type="molecule type" value="Transcribed_RNA"/>
</dbReference>
<dbReference type="EMBL" id="HBUF01363488">
    <property type="protein sequence ID" value="CAG6722263.1"/>
    <property type="molecule type" value="Transcribed_RNA"/>
</dbReference>
<evidence type="ECO:0000256" key="12">
    <source>
        <dbReference type="RuleBase" id="RU000554"/>
    </source>
</evidence>
<comment type="pathway">
    <text evidence="2 12">Porphyrin-containing compound metabolism; protoporphyrin-IX biosynthesis; coproporphyrinogen-III from 5-aminolevulinate: step 4/4.</text>
</comment>
<name>A0A8D8VF07_9HEMI</name>
<protein>
    <recommendedName>
        <fullName evidence="5 12">Uroporphyrinogen decarboxylase</fullName>
        <ecNumber evidence="4 12">4.1.1.37</ecNumber>
    </recommendedName>
</protein>
<comment type="subcellular location">
    <subcellularLocation>
        <location evidence="1">Cytoplasm</location>
    </subcellularLocation>
</comment>
<keyword evidence="6" id="KW-0963">Cytoplasm</keyword>
<dbReference type="PROSITE" id="PS00906">
    <property type="entry name" value="UROD_1"/>
    <property type="match status" value="1"/>
</dbReference>
<evidence type="ECO:0000256" key="11">
    <source>
        <dbReference type="ARBA" id="ARBA00048411"/>
    </source>
</evidence>
<dbReference type="Gene3D" id="3.20.20.210">
    <property type="match status" value="1"/>
</dbReference>
<reference evidence="16" key="1">
    <citation type="submission" date="2021-05" db="EMBL/GenBank/DDBJ databases">
        <authorList>
            <person name="Alioto T."/>
            <person name="Alioto T."/>
            <person name="Gomez Garrido J."/>
        </authorList>
    </citation>
    <scope>NUCLEOTIDE SEQUENCE</scope>
</reference>
<dbReference type="InterPro" id="IPR000257">
    <property type="entry name" value="Uroporphyrinogen_deCOase"/>
</dbReference>
<evidence type="ECO:0000259" key="14">
    <source>
        <dbReference type="PROSITE" id="PS00906"/>
    </source>
</evidence>
<accession>A0A8D8VF07</accession>
<evidence type="ECO:0000313" key="16">
    <source>
        <dbReference type="EMBL" id="CAG6722264.1"/>
    </source>
</evidence>
<dbReference type="InterPro" id="IPR006361">
    <property type="entry name" value="Uroporphyrinogen_deCO2ase_HemE"/>
</dbReference>
<dbReference type="GO" id="GO:0006782">
    <property type="term" value="P:protoporphyrinogen IX biosynthetic process"/>
    <property type="evidence" value="ECO:0007669"/>
    <property type="project" value="UniProtKB-UniPathway"/>
</dbReference>
<dbReference type="UniPathway" id="UPA00251">
    <property type="reaction ID" value="UER00321"/>
</dbReference>
<dbReference type="EMBL" id="HBUF01363490">
    <property type="protein sequence ID" value="CAG6722265.1"/>
    <property type="molecule type" value="Transcribed_RNA"/>
</dbReference>
<dbReference type="PANTHER" id="PTHR21091">
    <property type="entry name" value="METHYLTETRAHYDROFOLATE:HOMOCYSTEINE METHYLTRANSFERASE RELATED"/>
    <property type="match status" value="1"/>
</dbReference>
<dbReference type="HAMAP" id="MF_00218">
    <property type="entry name" value="URO_D"/>
    <property type="match status" value="1"/>
</dbReference>
<dbReference type="NCBIfam" id="TIGR01464">
    <property type="entry name" value="hemE"/>
    <property type="match status" value="1"/>
</dbReference>
<proteinExistence type="inferred from homology"/>
<keyword evidence="9 12" id="KW-0456">Lyase</keyword>
<evidence type="ECO:0000256" key="8">
    <source>
        <dbReference type="ARBA" id="ARBA00023133"/>
    </source>
</evidence>
<dbReference type="Pfam" id="PF01208">
    <property type="entry name" value="URO-D"/>
    <property type="match status" value="1"/>
</dbReference>
<dbReference type="FunFam" id="3.20.20.210:FF:000004">
    <property type="entry name" value="Uroporphyrinogen decarboxylase"/>
    <property type="match status" value="1"/>
</dbReference>
<dbReference type="AlphaFoldDB" id="A0A8D8VF07"/>
<keyword evidence="10 12" id="KW-0627">Porphyrin biosynthesis</keyword>
<evidence type="ECO:0000256" key="3">
    <source>
        <dbReference type="ARBA" id="ARBA00009935"/>
    </source>
</evidence>
<dbReference type="SUPFAM" id="SSF51726">
    <property type="entry name" value="UROD/MetE-like"/>
    <property type="match status" value="1"/>
</dbReference>
<dbReference type="GO" id="GO:0005829">
    <property type="term" value="C:cytosol"/>
    <property type="evidence" value="ECO:0007669"/>
    <property type="project" value="TreeGrafter"/>
</dbReference>
<evidence type="ECO:0000256" key="10">
    <source>
        <dbReference type="ARBA" id="ARBA00023244"/>
    </source>
</evidence>
<dbReference type="EMBL" id="HBUF01363489">
    <property type="protein sequence ID" value="CAG6722264.1"/>
    <property type="molecule type" value="Transcribed_RNA"/>
</dbReference>
<comment type="catalytic activity">
    <reaction evidence="11">
        <text>uroporphyrinogen III + 4 H(+) = coproporphyrinogen III + 4 CO2</text>
        <dbReference type="Rhea" id="RHEA:19865"/>
        <dbReference type="ChEBI" id="CHEBI:15378"/>
        <dbReference type="ChEBI" id="CHEBI:16526"/>
        <dbReference type="ChEBI" id="CHEBI:57308"/>
        <dbReference type="ChEBI" id="CHEBI:57309"/>
        <dbReference type="EC" id="4.1.1.37"/>
    </reaction>
    <physiologicalReaction direction="left-to-right" evidence="11">
        <dbReference type="Rhea" id="RHEA:19866"/>
    </physiologicalReaction>
</comment>
<keyword evidence="7 12" id="KW-0210">Decarboxylase</keyword>
<evidence type="ECO:0000256" key="5">
    <source>
        <dbReference type="ARBA" id="ARBA00014308"/>
    </source>
</evidence>
<organism evidence="16">
    <name type="scientific">Cacopsylla melanoneura</name>
    <dbReference type="NCBI Taxonomy" id="428564"/>
    <lineage>
        <taxon>Eukaryota</taxon>
        <taxon>Metazoa</taxon>
        <taxon>Ecdysozoa</taxon>
        <taxon>Arthropoda</taxon>
        <taxon>Hexapoda</taxon>
        <taxon>Insecta</taxon>
        <taxon>Pterygota</taxon>
        <taxon>Neoptera</taxon>
        <taxon>Paraneoptera</taxon>
        <taxon>Hemiptera</taxon>
        <taxon>Sternorrhyncha</taxon>
        <taxon>Psylloidea</taxon>
        <taxon>Psyllidae</taxon>
        <taxon>Psyllinae</taxon>
        <taxon>Cacopsylla</taxon>
    </lineage>
</organism>
<evidence type="ECO:0000256" key="13">
    <source>
        <dbReference type="RuleBase" id="RU004169"/>
    </source>
</evidence>
<dbReference type="PANTHER" id="PTHR21091:SF169">
    <property type="entry name" value="UROPORPHYRINOGEN DECARBOXYLASE"/>
    <property type="match status" value="1"/>
</dbReference>
<sequence length="352" mass="39756">MAFPPLKNDRILRAARGEEVDKVPIWIMRQAGRYLPEFRELRSKHDFFTICQTPELAAEITLQPIRRFNLDASIIFSDILVIPQALGMTVEMKPSVGPVLPEPLVTPEDINKLQTPVDVYKTLNYVFEAITLTRHKLEGKVPLIGFSGAPWTLMTYMIEGGGSKTMSKAKLWLYKYPEESKKLLEILTNVTVDYLVGQVKAGAQMLQLFESNAEYLNISLFNEFALPYINKINEKVKLKLKESNTDVPPMTIFAKGAHYALEPLSKTNYDIVGLDWTIEPSLARNIVKTKTLQGNLDPCALYAPKEELRKLGTRMAKEFGKTGYIANLGHGIYPDMDPEHVQVLIDAIHDAF</sequence>
<feature type="domain" description="Uroporphyrinogen decarboxylase (URO-D)" evidence="15">
    <location>
        <begin position="144"/>
        <end position="160"/>
    </location>
</feature>
<dbReference type="CDD" id="cd00717">
    <property type="entry name" value="URO-D"/>
    <property type="match status" value="1"/>
</dbReference>
<feature type="domain" description="Uroporphyrinogen decarboxylase (URO-D)" evidence="14">
    <location>
        <begin position="24"/>
        <end position="33"/>
    </location>
</feature>
<dbReference type="EC" id="4.1.1.37" evidence="4 12"/>
<evidence type="ECO:0000256" key="7">
    <source>
        <dbReference type="ARBA" id="ARBA00022793"/>
    </source>
</evidence>
<dbReference type="InterPro" id="IPR038071">
    <property type="entry name" value="UROD/MetE-like_sf"/>
</dbReference>
<evidence type="ECO:0000256" key="1">
    <source>
        <dbReference type="ARBA" id="ARBA00004496"/>
    </source>
</evidence>
<evidence type="ECO:0000256" key="2">
    <source>
        <dbReference type="ARBA" id="ARBA00004804"/>
    </source>
</evidence>
<keyword evidence="8" id="KW-0350">Heme biosynthesis</keyword>
<evidence type="ECO:0000256" key="9">
    <source>
        <dbReference type="ARBA" id="ARBA00023239"/>
    </source>
</evidence>